<organism evidence="1 2">
    <name type="scientific">Anoxybacillus andreesenii</name>
    <dbReference type="NCBI Taxonomy" id="1325932"/>
    <lineage>
        <taxon>Bacteria</taxon>
        <taxon>Bacillati</taxon>
        <taxon>Bacillota</taxon>
        <taxon>Bacilli</taxon>
        <taxon>Bacillales</taxon>
        <taxon>Anoxybacillaceae</taxon>
        <taxon>Anoxybacillus</taxon>
    </lineage>
</organism>
<gene>
    <name evidence="1" type="ORF">J2S07_003230</name>
</gene>
<protein>
    <submittedName>
        <fullName evidence="1">Glycosyltransferase involved in cell wall biosynthesis</fullName>
    </submittedName>
</protein>
<dbReference type="EMBL" id="JAUSTU010000017">
    <property type="protein sequence ID" value="MDQ0156905.1"/>
    <property type="molecule type" value="Genomic_DNA"/>
</dbReference>
<evidence type="ECO:0000313" key="2">
    <source>
        <dbReference type="Proteomes" id="UP001231362"/>
    </source>
</evidence>
<accession>A0ABT9V7I1</accession>
<name>A0ABT9V7I1_9BACL</name>
<evidence type="ECO:0000313" key="1">
    <source>
        <dbReference type="EMBL" id="MDQ0156905.1"/>
    </source>
</evidence>
<dbReference type="Pfam" id="PF13692">
    <property type="entry name" value="Glyco_trans_1_4"/>
    <property type="match status" value="1"/>
</dbReference>
<dbReference type="SUPFAM" id="SSF53756">
    <property type="entry name" value="UDP-Glycosyltransferase/glycogen phosphorylase"/>
    <property type="match status" value="1"/>
</dbReference>
<reference evidence="1 2" key="1">
    <citation type="submission" date="2023-07" db="EMBL/GenBank/DDBJ databases">
        <title>Genomic Encyclopedia of Type Strains, Phase IV (KMG-IV): sequencing the most valuable type-strain genomes for metagenomic binning, comparative biology and taxonomic classification.</title>
        <authorList>
            <person name="Goeker M."/>
        </authorList>
    </citation>
    <scope>NUCLEOTIDE SEQUENCE [LARGE SCALE GENOMIC DNA]</scope>
    <source>
        <strain evidence="1 2">DSM 23948</strain>
    </source>
</reference>
<comment type="caution">
    <text evidence="1">The sequence shown here is derived from an EMBL/GenBank/DDBJ whole genome shotgun (WGS) entry which is preliminary data.</text>
</comment>
<proteinExistence type="predicted"/>
<dbReference type="Proteomes" id="UP001231362">
    <property type="component" value="Unassembled WGS sequence"/>
</dbReference>
<dbReference type="RefSeq" id="WP_307151395.1">
    <property type="nucleotide sequence ID" value="NZ_JAUSTU010000017.1"/>
</dbReference>
<sequence length="732" mass="85765">MNILLNIFTDDLQEKDFLDFSEPFETEGYTVFNFQYPLSGYYLDMVSTLLNYLSNEHGVTAYETRIVVQSNIGNLLIAWYRVYNDVIDDFIIVDRKITSFQSEDEGERILIEQLASLAAIEKDICHDRLYYRSSQPISLALLQPFMKCGKYNLLKPFEEINSQRVFPKRKIEKEYYFKNWSFKRNTEKVDERIDLTQKGLSLSSINLNEITTPYGFYFVFHHILNLPIGDLEKAKAAMLLNQHMNIQAKKKVTDYIINYLTVTEEKLSFKQVINFYSFLTMLGTDTNILKKLLDYIRKDENQLDKHYAVFTNVLFYITKANQKEYERYFLDRIEIMRKLKRYYKHWLNINHQRSENRLVIVTGQLLSYNHAPTKIAIDYANNIIKYFPNLKIKIVVEDMFNYSPNELFFVHQFSSISSRMLSNEHRKLLNPSIEVYYSDNNLSRIQRLQQDTGAITDFKPQWILKIGAPDSLVVDQLFDYYPVLSFSMGGAEYSEFVDLPFGGRTRNEVLIEREQKGLSNQNYNYNQFIIGLDFQEEKEKLERSELGFCDEDFVIVTVGNRLESEITNDFVDGINKILRENGNVKWLIVGTDSLLEVSNKMQDLLGNSIKFISYAPELMSMYKICDLYVNPFRVGGGISVAMAMFAGLPVASIKGETDANIYVSHEKSLSKKEYFKYIVDLIEDTGKYNYERDYFKQRIETKFSMKSSINQIQKFFLDAENLFLNRSKASLI</sequence>
<keyword evidence="2" id="KW-1185">Reference proteome</keyword>
<dbReference type="Gene3D" id="3.40.50.2000">
    <property type="entry name" value="Glycogen Phosphorylase B"/>
    <property type="match status" value="1"/>
</dbReference>